<comment type="caution">
    <text evidence="1">The sequence shown here is derived from an EMBL/GenBank/DDBJ whole genome shotgun (WGS) entry which is preliminary data.</text>
</comment>
<evidence type="ECO:0000313" key="1">
    <source>
        <dbReference type="EMBL" id="EXJ10658.1"/>
    </source>
</evidence>
<reference evidence="2" key="1">
    <citation type="submission" date="2012-11" db="EMBL/GenBank/DDBJ databases">
        <authorList>
            <person name="Singh A."/>
            <person name="Pinnaka A.K."/>
            <person name="Vaidya B."/>
        </authorList>
    </citation>
    <scope>NUCLEOTIDE SEQUENCE [LARGE SCALE GENOMIC DNA]</scope>
    <source>
        <strain evidence="2">AK23</strain>
    </source>
</reference>
<dbReference type="Proteomes" id="UP000019464">
    <property type="component" value="Unassembled WGS sequence"/>
</dbReference>
<dbReference type="STRING" id="1229521.D791_02489"/>
<dbReference type="OrthoDB" id="7068720at2"/>
<organism evidence="1 2">
    <name type="scientific">Nitrincola nitratireducens</name>
    <dbReference type="NCBI Taxonomy" id="1229521"/>
    <lineage>
        <taxon>Bacteria</taxon>
        <taxon>Pseudomonadati</taxon>
        <taxon>Pseudomonadota</taxon>
        <taxon>Gammaproteobacteria</taxon>
        <taxon>Oceanospirillales</taxon>
        <taxon>Oceanospirillaceae</taxon>
        <taxon>Nitrincola</taxon>
    </lineage>
</organism>
<name>W9UTV3_9GAMM</name>
<protein>
    <submittedName>
        <fullName evidence="1">Uncharacterized protein</fullName>
    </submittedName>
</protein>
<gene>
    <name evidence="1" type="ORF">D791_02489</name>
</gene>
<dbReference type="AlphaFoldDB" id="W9UTV3"/>
<reference evidence="1 2" key="2">
    <citation type="journal article" date="2015" name="Syst. Appl. Microbiol.">
        <title>Nitrincola nitratireducens sp. nov. isolated from a haloalkaline crater lake.</title>
        <authorList>
            <person name="Singh A."/>
            <person name="Vaidya B."/>
            <person name="Tanuku N.R."/>
            <person name="Pinnaka A.K."/>
        </authorList>
    </citation>
    <scope>NUCLEOTIDE SEQUENCE [LARGE SCALE GENOMIC DNA]</scope>
    <source>
        <strain evidence="1 2">AK23</strain>
    </source>
</reference>
<sequence>MKWFKKYKLHKARKRIEASGLFDPQWYLQEYPDVSASGMHPLVHYIKFGVKEGRSPGVFFNEAFCDAHSTPSSKLYPVYCYFKYGLDTPDAPVSSPVTPQLRALKTPEFEASIKPSKSQVLPKQPSYAAYCLVLNTADVVNSDVSGLSQWANEARVFVFAPLALAPETVERLCQVLPKARFVFSASDSLKSFAEFIPVLMNEGIGWCALAGLGSFQELKPLAKSEVLKRAFASEMEGVGFQLNKSSAVSQPLGSLSAHQMIQKGVMFVALHLTLGDWVQNSVCVRRVDSAGKEVLFSAERVSFNWYSVKR</sequence>
<proteinExistence type="predicted"/>
<dbReference type="RefSeq" id="WP_036511691.1">
    <property type="nucleotide sequence ID" value="NZ_AONB01000012.1"/>
</dbReference>
<dbReference type="EMBL" id="AONB01000012">
    <property type="protein sequence ID" value="EXJ10658.1"/>
    <property type="molecule type" value="Genomic_DNA"/>
</dbReference>
<keyword evidence="2" id="KW-1185">Reference proteome</keyword>
<accession>W9UTV3</accession>
<evidence type="ECO:0000313" key="2">
    <source>
        <dbReference type="Proteomes" id="UP000019464"/>
    </source>
</evidence>